<feature type="transmembrane region" description="Helical" evidence="1">
    <location>
        <begin position="429"/>
        <end position="451"/>
    </location>
</feature>
<feature type="transmembrane region" description="Helical" evidence="1">
    <location>
        <begin position="77"/>
        <end position="98"/>
    </location>
</feature>
<feature type="transmembrane region" description="Helical" evidence="1">
    <location>
        <begin position="38"/>
        <end position="57"/>
    </location>
</feature>
<sequence length="510" mass="58107">MKKFTYQATQKLYALIVGIIFLLILFGQWCSFKLKKGFLIPNIVILGGIILAGAFVYYWRYKKNGKQKAERIRKYDLIVKISLIILFVVQIFIAYNIVFEPGWDAGGVYNSAKIFVNGNRADIVIRYPFSMYPNNLLLLFIESAVISFCNLFANENEVVQLMVFAVLNSMINVAACYLTYKSASLICKKEIAFAAFILAVLNFGLSPWNVVFYSDSLGLVFPILTFYLFMKPNKTEKMNWISKIMAVIAGCIGYNIKPQCLIMLIALFIIQFFSCLRNKKKLLQIVMLAGCFIFSLITIKTSINLICEKNQIVLDSNQRLGMSHFLMMGNNEEGGGLYVGDDVIYSKSFATPQERKKANIQRTFERMKDMGIAGYLRFLAKKMLTVYNDGTYAWGGEGNFFMVVFPQPDNHIAVFLRNIYYADHKYYDIYVTVMQSIWVFVLGAAALSGLGKENRQEIIVLMLSIAGLTLFEVLFEARARYLYTYAPVFCILAAIGIEKLNSEIKKKSRL</sequence>
<keyword evidence="1" id="KW-0472">Membrane</keyword>
<evidence type="ECO:0000313" key="3">
    <source>
        <dbReference type="Proteomes" id="UP000821846"/>
    </source>
</evidence>
<keyword evidence="1" id="KW-1133">Transmembrane helix</keyword>
<proteinExistence type="predicted"/>
<dbReference type="EMBL" id="JAAWUZ010000053">
    <property type="protein sequence ID" value="NSG30986.1"/>
    <property type="molecule type" value="Genomic_DNA"/>
</dbReference>
<feature type="transmembrane region" description="Helical" evidence="1">
    <location>
        <begin position="12"/>
        <end position="32"/>
    </location>
</feature>
<evidence type="ECO:0000313" key="2">
    <source>
        <dbReference type="EMBL" id="NSG30986.1"/>
    </source>
</evidence>
<protein>
    <recommendedName>
        <fullName evidence="4">Glycosyltransferase RgtA/B/C/D-like domain-containing protein</fullName>
    </recommendedName>
</protein>
<feature type="transmembrane region" description="Helical" evidence="1">
    <location>
        <begin position="210"/>
        <end position="228"/>
    </location>
</feature>
<feature type="transmembrane region" description="Helical" evidence="1">
    <location>
        <begin position="285"/>
        <end position="306"/>
    </location>
</feature>
<accession>A0ABX2H1R0</accession>
<comment type="caution">
    <text evidence="2">The sequence shown here is derived from an EMBL/GenBank/DDBJ whole genome shotgun (WGS) entry which is preliminary data.</text>
</comment>
<evidence type="ECO:0008006" key="4">
    <source>
        <dbReference type="Google" id="ProtNLM"/>
    </source>
</evidence>
<evidence type="ECO:0000256" key="1">
    <source>
        <dbReference type="SAM" id="Phobius"/>
    </source>
</evidence>
<reference evidence="2 3" key="1">
    <citation type="journal article" date="2020" name="Cell Host Microbe">
        <title>Functional and Genomic Variation between Human-Derived Isolates of Lachnospiraceae Reveals Inter- and Intra-Species Diversity.</title>
        <authorList>
            <person name="Sorbara M.T."/>
            <person name="Littmann E.R."/>
            <person name="Fontana E."/>
            <person name="Moody T.U."/>
            <person name="Kohout C.E."/>
            <person name="Gjonbalaj M."/>
            <person name="Eaton V."/>
            <person name="Seok R."/>
            <person name="Leiner I.M."/>
            <person name="Pamer E.G."/>
        </authorList>
    </citation>
    <scope>NUCLEOTIDE SEQUENCE [LARGE SCALE GENOMIC DNA]</scope>
    <source>
        <strain evidence="2 3">MSK.14.16</strain>
    </source>
</reference>
<dbReference type="Proteomes" id="UP000821846">
    <property type="component" value="Unassembled WGS sequence"/>
</dbReference>
<name>A0ABX2H1R0_9FIRM</name>
<feature type="transmembrane region" description="Helical" evidence="1">
    <location>
        <begin position="262"/>
        <end position="278"/>
    </location>
</feature>
<dbReference type="RefSeq" id="WP_173866817.1">
    <property type="nucleotide sequence ID" value="NZ_JAAWUU010000052.1"/>
</dbReference>
<keyword evidence="3" id="KW-1185">Reference proteome</keyword>
<organism evidence="2 3">
    <name type="scientific">Faecalicatena fissicatena</name>
    <dbReference type="NCBI Taxonomy" id="290055"/>
    <lineage>
        <taxon>Bacteria</taxon>
        <taxon>Bacillati</taxon>
        <taxon>Bacillota</taxon>
        <taxon>Clostridia</taxon>
        <taxon>Lachnospirales</taxon>
        <taxon>Lachnospiraceae</taxon>
        <taxon>Faecalicatena</taxon>
    </lineage>
</organism>
<feature type="transmembrane region" description="Helical" evidence="1">
    <location>
        <begin position="161"/>
        <end position="180"/>
    </location>
</feature>
<keyword evidence="1" id="KW-0812">Transmembrane</keyword>
<feature type="transmembrane region" description="Helical" evidence="1">
    <location>
        <begin position="458"/>
        <end position="475"/>
    </location>
</feature>
<gene>
    <name evidence="2" type="ORF">HFM93_12070</name>
</gene>